<dbReference type="RefSeq" id="WP_349229139.1">
    <property type="nucleotide sequence ID" value="NZ_JBBMFJ010000011.1"/>
</dbReference>
<dbReference type="Gene3D" id="3.40.50.10780">
    <property type="entry name" value="Dipeptide transport protein"/>
    <property type="match status" value="1"/>
</dbReference>
<organism evidence="1 2">
    <name type="scientific">Ventrimonas faecis</name>
    <dbReference type="NCBI Taxonomy" id="3133170"/>
    <lineage>
        <taxon>Bacteria</taxon>
        <taxon>Bacillati</taxon>
        <taxon>Bacillota</taxon>
        <taxon>Clostridia</taxon>
        <taxon>Lachnospirales</taxon>
        <taxon>Lachnospiraceae</taxon>
        <taxon>Ventrimonas</taxon>
    </lineage>
</organism>
<sequence length="270" mass="29363">MKLFISADIEGCAGTTLNYETHKDEPAYQKYAKQMTDEVVAVCEAALAAGVDEIVVKDGHGDATNIDVMAMPEHVTLIRGKSGHPINMMYGLDETYDAVFYVGYHAPAGDPGSPLSHTSTGASNFIELNGKRMSEFMLNTYTAAMYGVPVLFLSGDERICELSKELVPQITTVASKKGVGGSAWNVSPKTVIADLKAAVTEVLSGDVKAKLAACKIALPEQFTYEVNYKDLKKAYQMSFYPGMEAVDARTNRLTSKNWMDIVTAHSFVVY</sequence>
<dbReference type="InterPro" id="IPR036177">
    <property type="entry name" value="Peptidase_M55_sf"/>
</dbReference>
<dbReference type="Pfam" id="PF04951">
    <property type="entry name" value="Peptidase_M55"/>
    <property type="match status" value="1"/>
</dbReference>
<gene>
    <name evidence="1" type="ORF">WMO41_07005</name>
</gene>
<dbReference type="EMBL" id="JBBMFJ010000011">
    <property type="protein sequence ID" value="MEQ2562911.1"/>
    <property type="molecule type" value="Genomic_DNA"/>
</dbReference>
<dbReference type="Gene3D" id="3.30.1360.130">
    <property type="entry name" value="Dipeptide transport protein"/>
    <property type="match status" value="1"/>
</dbReference>
<name>A0ABV1HKR1_9FIRM</name>
<evidence type="ECO:0000313" key="1">
    <source>
        <dbReference type="EMBL" id="MEQ2562911.1"/>
    </source>
</evidence>
<dbReference type="PIRSF" id="PIRSF015853">
    <property type="entry name" value="Pep_DppA"/>
    <property type="match status" value="1"/>
</dbReference>
<dbReference type="SUPFAM" id="SSF63992">
    <property type="entry name" value="Dipeptide transport protein"/>
    <property type="match status" value="1"/>
</dbReference>
<keyword evidence="2" id="KW-1185">Reference proteome</keyword>
<dbReference type="Proteomes" id="UP001437460">
    <property type="component" value="Unassembled WGS sequence"/>
</dbReference>
<reference evidence="1 2" key="1">
    <citation type="submission" date="2024-03" db="EMBL/GenBank/DDBJ databases">
        <title>Human intestinal bacterial collection.</title>
        <authorList>
            <person name="Pauvert C."/>
            <person name="Hitch T.C.A."/>
            <person name="Clavel T."/>
        </authorList>
    </citation>
    <scope>NUCLEOTIDE SEQUENCE [LARGE SCALE GENOMIC DNA]</scope>
    <source>
        <strain evidence="1 2">CLA-AP-H27</strain>
    </source>
</reference>
<dbReference type="InterPro" id="IPR027476">
    <property type="entry name" value="DppA_N"/>
</dbReference>
<proteinExistence type="predicted"/>
<protein>
    <submittedName>
        <fullName evidence="1">M55 family metallopeptidase</fullName>
    </submittedName>
</protein>
<evidence type="ECO:0000313" key="2">
    <source>
        <dbReference type="Proteomes" id="UP001437460"/>
    </source>
</evidence>
<dbReference type="CDD" id="cd08770">
    <property type="entry name" value="DAP_dppA_3"/>
    <property type="match status" value="1"/>
</dbReference>
<accession>A0ABV1HKR1</accession>
<dbReference type="InterPro" id="IPR007035">
    <property type="entry name" value="Peptidase_M55"/>
</dbReference>
<comment type="caution">
    <text evidence="1">The sequence shown here is derived from an EMBL/GenBank/DDBJ whole genome shotgun (WGS) entry which is preliminary data.</text>
</comment>